<accession>J3MQ49</accession>
<evidence type="ECO:0000313" key="2">
    <source>
        <dbReference type="EnsemblPlants" id="OB08G12280.1"/>
    </source>
</evidence>
<dbReference type="InterPro" id="IPR043502">
    <property type="entry name" value="DNA/RNA_pol_sf"/>
</dbReference>
<sequence>MYMGEDTTSSGTLHPLNRGPDPGMSPSHGIGRQAFVASLWNVRWPSKFRHNLTEKYDSNINPSEFLLIYTTAIGVVGGDDRAMVNFFPMALKGQAAMKRELLDTIPTHETAWRSCYLEVPLTFDQTDYPLNVDRGGHLAMVVSSSIYNVKMGRVLFDSDGSLNIISLTTFEEIKALGMSQVVTVDHQHNPEAHVNTGPTFQRTTRITLSSQIGHNVEAYLDNLVIKTCDLETLLSDLAKTIDSLRSTRVKLNLGKWRWSRSRHDLANRRHPQVYGPPRLSGHQQYGEIRGAPRGTKGSGQNGDPLLACVSDSELVVNQVSKEYKCFDPLLVCISDSELVVNQVSKEYKCFDPLLACVSDSVLVVNQVSKEYKCFDPQMEDYVREFQHMERRFHGLDPQHIPKWENTLADELSRLASLRAPIPQAPLKKGLPIHPPTMLSLLVPRQADPPAGTSSVDDYALLVIRDLGAGHPRPLQEGMQGYEYLYVTIDKFTKWLEAYPVIKIDKHSTLKFIRGIIARFGKATTHSPRATRYQQSLRHYHHPQVYSRSQQVNDMVLCHVQTRASLTKLSPMWEGQFKVINVPQPFSARLVMADGTELSNPWSIEHLRQFYP</sequence>
<dbReference type="HOGENOM" id="CLU_447183_0_0_1"/>
<dbReference type="InterPro" id="IPR043128">
    <property type="entry name" value="Rev_trsase/Diguanyl_cyclase"/>
</dbReference>
<organism evidence="2">
    <name type="scientific">Oryza brachyantha</name>
    <name type="common">malo sina</name>
    <dbReference type="NCBI Taxonomy" id="4533"/>
    <lineage>
        <taxon>Eukaryota</taxon>
        <taxon>Viridiplantae</taxon>
        <taxon>Streptophyta</taxon>
        <taxon>Embryophyta</taxon>
        <taxon>Tracheophyta</taxon>
        <taxon>Spermatophyta</taxon>
        <taxon>Magnoliopsida</taxon>
        <taxon>Liliopsida</taxon>
        <taxon>Poales</taxon>
        <taxon>Poaceae</taxon>
        <taxon>BOP clade</taxon>
        <taxon>Oryzoideae</taxon>
        <taxon>Oryzeae</taxon>
        <taxon>Oryzinae</taxon>
        <taxon>Oryza</taxon>
    </lineage>
</organism>
<reference evidence="2" key="1">
    <citation type="journal article" date="2013" name="Nat. Commun.">
        <title>Whole-genome sequencing of Oryza brachyantha reveals mechanisms underlying Oryza genome evolution.</title>
        <authorList>
            <person name="Chen J."/>
            <person name="Huang Q."/>
            <person name="Gao D."/>
            <person name="Wang J."/>
            <person name="Lang Y."/>
            <person name="Liu T."/>
            <person name="Li B."/>
            <person name="Bai Z."/>
            <person name="Luis Goicoechea J."/>
            <person name="Liang C."/>
            <person name="Chen C."/>
            <person name="Zhang W."/>
            <person name="Sun S."/>
            <person name="Liao Y."/>
            <person name="Zhang X."/>
            <person name="Yang L."/>
            <person name="Song C."/>
            <person name="Wang M."/>
            <person name="Shi J."/>
            <person name="Liu G."/>
            <person name="Liu J."/>
            <person name="Zhou H."/>
            <person name="Zhou W."/>
            <person name="Yu Q."/>
            <person name="An N."/>
            <person name="Chen Y."/>
            <person name="Cai Q."/>
            <person name="Wang B."/>
            <person name="Liu B."/>
            <person name="Min J."/>
            <person name="Huang Y."/>
            <person name="Wu H."/>
            <person name="Li Z."/>
            <person name="Zhang Y."/>
            <person name="Yin Y."/>
            <person name="Song W."/>
            <person name="Jiang J."/>
            <person name="Jackson S.A."/>
            <person name="Wing R.A."/>
            <person name="Wang J."/>
            <person name="Chen M."/>
        </authorList>
    </citation>
    <scope>NUCLEOTIDE SEQUENCE [LARGE SCALE GENOMIC DNA]</scope>
    <source>
        <strain evidence="2">cv. IRGC 101232</strain>
    </source>
</reference>
<evidence type="ECO:0008006" key="4">
    <source>
        <dbReference type="Google" id="ProtNLM"/>
    </source>
</evidence>
<protein>
    <recommendedName>
        <fullName evidence="4">Integrase catalytic domain-containing protein</fullName>
    </recommendedName>
</protein>
<dbReference type="GO" id="GO:0003676">
    <property type="term" value="F:nucleic acid binding"/>
    <property type="evidence" value="ECO:0007669"/>
    <property type="project" value="InterPro"/>
</dbReference>
<dbReference type="PANTHER" id="PTHR48475">
    <property type="entry name" value="RIBONUCLEASE H"/>
    <property type="match status" value="1"/>
</dbReference>
<dbReference type="InterPro" id="IPR012337">
    <property type="entry name" value="RNaseH-like_sf"/>
</dbReference>
<proteinExistence type="predicted"/>
<feature type="region of interest" description="Disordered" evidence="1">
    <location>
        <begin position="269"/>
        <end position="299"/>
    </location>
</feature>
<dbReference type="Proteomes" id="UP000006038">
    <property type="component" value="Chromosome 8"/>
</dbReference>
<reference evidence="2" key="2">
    <citation type="submission" date="2013-04" db="UniProtKB">
        <authorList>
            <consortium name="EnsemblPlants"/>
        </authorList>
    </citation>
    <scope>IDENTIFICATION</scope>
</reference>
<dbReference type="Gramene" id="OB08G12280.1">
    <property type="protein sequence ID" value="OB08G12280.1"/>
    <property type="gene ID" value="OB08G12280"/>
</dbReference>
<dbReference type="SUPFAM" id="SSF56672">
    <property type="entry name" value="DNA/RNA polymerases"/>
    <property type="match status" value="1"/>
</dbReference>
<name>J3MQ49_ORYBR</name>
<dbReference type="EnsemblPlants" id="OB08G12280.1">
    <property type="protein sequence ID" value="OB08G12280.1"/>
    <property type="gene ID" value="OB08G12280"/>
</dbReference>
<evidence type="ECO:0000256" key="1">
    <source>
        <dbReference type="SAM" id="MobiDB-lite"/>
    </source>
</evidence>
<keyword evidence="3" id="KW-1185">Reference proteome</keyword>
<evidence type="ECO:0000313" key="3">
    <source>
        <dbReference type="Proteomes" id="UP000006038"/>
    </source>
</evidence>
<dbReference type="AlphaFoldDB" id="J3MQ49"/>
<dbReference type="InterPro" id="IPR036397">
    <property type="entry name" value="RNaseH_sf"/>
</dbReference>
<feature type="compositionally biased region" description="Polar residues" evidence="1">
    <location>
        <begin position="1"/>
        <end position="12"/>
    </location>
</feature>
<dbReference type="Gene3D" id="3.30.70.270">
    <property type="match status" value="1"/>
</dbReference>
<dbReference type="SUPFAM" id="SSF53098">
    <property type="entry name" value="Ribonuclease H-like"/>
    <property type="match status" value="1"/>
</dbReference>
<dbReference type="PANTHER" id="PTHR48475:SF1">
    <property type="entry name" value="RNASE H TYPE-1 DOMAIN-CONTAINING PROTEIN"/>
    <property type="match status" value="1"/>
</dbReference>
<dbReference type="Gene3D" id="3.30.420.10">
    <property type="entry name" value="Ribonuclease H-like superfamily/Ribonuclease H"/>
    <property type="match status" value="2"/>
</dbReference>
<feature type="region of interest" description="Disordered" evidence="1">
    <location>
        <begin position="1"/>
        <end position="27"/>
    </location>
</feature>